<keyword evidence="2 5" id="KW-0812">Transmembrane</keyword>
<evidence type="ECO:0000313" key="6">
    <source>
        <dbReference type="EMBL" id="SDG07040.1"/>
    </source>
</evidence>
<evidence type="ECO:0000256" key="4">
    <source>
        <dbReference type="ARBA" id="ARBA00023136"/>
    </source>
</evidence>
<evidence type="ECO:0000256" key="3">
    <source>
        <dbReference type="ARBA" id="ARBA00022989"/>
    </source>
</evidence>
<proteinExistence type="inferred from homology"/>
<keyword evidence="5" id="KW-0813">Transport</keyword>
<dbReference type="AlphaFoldDB" id="A0A1G7RAK7"/>
<dbReference type="InterPro" id="IPR001133">
    <property type="entry name" value="NADH_UbQ_OxRdtase_chain4L/K"/>
</dbReference>
<dbReference type="Gene3D" id="1.10.287.3510">
    <property type="match status" value="1"/>
</dbReference>
<keyword evidence="5" id="KW-0520">NAD</keyword>
<keyword evidence="7" id="KW-1185">Reference proteome</keyword>
<protein>
    <recommendedName>
        <fullName evidence="5">NADH-quinone oxidoreductase subunit K</fullName>
        <ecNumber evidence="5">7.1.1.-</ecNumber>
    </recommendedName>
    <alternativeName>
        <fullName evidence="5">NADH dehydrogenase I subunit K</fullName>
    </alternativeName>
    <alternativeName>
        <fullName evidence="5">NDH-1 subunit K</fullName>
    </alternativeName>
</protein>
<keyword evidence="5" id="KW-1003">Cell membrane</keyword>
<dbReference type="STRING" id="1550231.SAMN05660662_0188"/>
<comment type="function">
    <text evidence="5">NDH-1 shuttles electrons from NADH, via FMN and iron-sulfur (Fe-S) centers, to quinones in the respiratory chain. The immediate electron acceptor for the enzyme in this species is believed to be a menaquinone. Couples the redox reaction to proton translocation (for every two electrons transferred, four hydrogen ions are translocated across the cytoplasmic membrane), and thus conserves the redox energy in a proton gradient.</text>
</comment>
<comment type="subcellular location">
    <subcellularLocation>
        <location evidence="5">Cell membrane</location>
        <topology evidence="5">Multi-pass membrane protein</topology>
    </subcellularLocation>
    <subcellularLocation>
        <location evidence="1">Membrane</location>
        <topology evidence="1">Multi-pass membrane protein</topology>
    </subcellularLocation>
</comment>
<dbReference type="RefSeq" id="WP_218122512.1">
    <property type="nucleotide sequence ID" value="NZ_FNBT01000011.1"/>
</dbReference>
<keyword evidence="4 5" id="KW-0472">Membrane</keyword>
<dbReference type="GO" id="GO:0005886">
    <property type="term" value="C:plasma membrane"/>
    <property type="evidence" value="ECO:0007669"/>
    <property type="project" value="UniProtKB-SubCell"/>
</dbReference>
<evidence type="ECO:0000256" key="5">
    <source>
        <dbReference type="HAMAP-Rule" id="MF_01456"/>
    </source>
</evidence>
<feature type="transmembrane region" description="Helical" evidence="5">
    <location>
        <begin position="38"/>
        <end position="57"/>
    </location>
</feature>
<gene>
    <name evidence="5" type="primary">nuoK</name>
    <name evidence="6" type="ORF">SAMN05660662_0188</name>
</gene>
<comment type="catalytic activity">
    <reaction evidence="5">
        <text>a quinone + NADH + 5 H(+)(in) = a quinol + NAD(+) + 4 H(+)(out)</text>
        <dbReference type="Rhea" id="RHEA:57888"/>
        <dbReference type="ChEBI" id="CHEBI:15378"/>
        <dbReference type="ChEBI" id="CHEBI:24646"/>
        <dbReference type="ChEBI" id="CHEBI:57540"/>
        <dbReference type="ChEBI" id="CHEBI:57945"/>
        <dbReference type="ChEBI" id="CHEBI:132124"/>
    </reaction>
</comment>
<dbReference type="GO" id="GO:0050136">
    <property type="term" value="F:NADH dehydrogenase (quinone) (non-electrogenic) activity"/>
    <property type="evidence" value="ECO:0007669"/>
    <property type="project" value="UniProtKB-UniRule"/>
</dbReference>
<sequence>MSAELVLQIVLTVAAGLIGVGLFGALSQQSIVMVMMGLELVLGGVLVAGGAAWFFLAPELPDAQMLVVLALVVMAVEMAMGFAVTIAIYRTRQVDMVDMATDLRG</sequence>
<comment type="subunit">
    <text evidence="5">NDH-1 is composed of 14 different subunits. Subunits NuoA, H, J, K, L, M, N constitute the membrane sector of the complex.</text>
</comment>
<dbReference type="EMBL" id="FNBT01000011">
    <property type="protein sequence ID" value="SDG07040.1"/>
    <property type="molecule type" value="Genomic_DNA"/>
</dbReference>
<dbReference type="EC" id="7.1.1.-" evidence="5"/>
<reference evidence="7" key="1">
    <citation type="submission" date="2016-10" db="EMBL/GenBank/DDBJ databases">
        <authorList>
            <person name="Varghese N."/>
            <person name="Submissions S."/>
        </authorList>
    </citation>
    <scope>NUCLEOTIDE SEQUENCE [LARGE SCALE GENOMIC DNA]</scope>
    <source>
        <strain evidence="7">DSM 44268</strain>
    </source>
</reference>
<accession>A0A1G7RAK7</accession>
<feature type="transmembrane region" description="Helical" evidence="5">
    <location>
        <begin position="63"/>
        <end position="89"/>
    </location>
</feature>
<keyword evidence="3 5" id="KW-1133">Transmembrane helix</keyword>
<dbReference type="HAMAP" id="MF_01456">
    <property type="entry name" value="NDH1_NuoK"/>
    <property type="match status" value="1"/>
</dbReference>
<dbReference type="GO" id="GO:0042773">
    <property type="term" value="P:ATP synthesis coupled electron transport"/>
    <property type="evidence" value="ECO:0007669"/>
    <property type="project" value="InterPro"/>
</dbReference>
<keyword evidence="5" id="KW-1278">Translocase</keyword>
<dbReference type="Proteomes" id="UP000199406">
    <property type="component" value="Unassembled WGS sequence"/>
</dbReference>
<evidence type="ECO:0000256" key="2">
    <source>
        <dbReference type="ARBA" id="ARBA00022692"/>
    </source>
</evidence>
<evidence type="ECO:0000313" key="7">
    <source>
        <dbReference type="Proteomes" id="UP000199406"/>
    </source>
</evidence>
<dbReference type="InterPro" id="IPR039428">
    <property type="entry name" value="NUOK/Mnh_C1-like"/>
</dbReference>
<evidence type="ECO:0000256" key="1">
    <source>
        <dbReference type="ARBA" id="ARBA00004141"/>
    </source>
</evidence>
<name>A0A1G7RAK7_9ACTN</name>
<comment type="similarity">
    <text evidence="5">Belongs to the complex I subunit 4L family.</text>
</comment>
<dbReference type="Pfam" id="PF00420">
    <property type="entry name" value="Oxidored_q2"/>
    <property type="match status" value="1"/>
</dbReference>
<organism evidence="6 7">
    <name type="scientific">Blastococcus aurantiacus</name>
    <dbReference type="NCBI Taxonomy" id="1550231"/>
    <lineage>
        <taxon>Bacteria</taxon>
        <taxon>Bacillati</taxon>
        <taxon>Actinomycetota</taxon>
        <taxon>Actinomycetes</taxon>
        <taxon>Geodermatophilales</taxon>
        <taxon>Geodermatophilaceae</taxon>
        <taxon>Blastococcus</taxon>
    </lineage>
</organism>
<dbReference type="GO" id="GO:0048038">
    <property type="term" value="F:quinone binding"/>
    <property type="evidence" value="ECO:0007669"/>
    <property type="project" value="UniProtKB-KW"/>
</dbReference>
<feature type="transmembrane region" description="Helical" evidence="5">
    <location>
        <begin position="6"/>
        <end position="26"/>
    </location>
</feature>
<keyword evidence="5" id="KW-0874">Quinone</keyword>